<keyword evidence="2" id="KW-1185">Reference proteome</keyword>
<accession>A0ABW8Z6I6</accession>
<dbReference type="Proteomes" id="UP001629214">
    <property type="component" value="Unassembled WGS sequence"/>
</dbReference>
<sequence>MSQASPYALPTGKRNAAYAALLSARAVLASNTSRYACHLGHAGNGDAMLAYHLMDFSRYFFDQSNIRH</sequence>
<evidence type="ECO:0000313" key="2">
    <source>
        <dbReference type="Proteomes" id="UP001629214"/>
    </source>
</evidence>
<evidence type="ECO:0000313" key="1">
    <source>
        <dbReference type="EMBL" id="MFL9877996.1"/>
    </source>
</evidence>
<reference evidence="1 2" key="1">
    <citation type="journal article" date="2024" name="Chem. Sci.">
        <title>Discovery of megapolipeptins by genome mining of a Burkholderiales bacteria collection.</title>
        <authorList>
            <person name="Paulo B.S."/>
            <person name="Recchia M.J.J."/>
            <person name="Lee S."/>
            <person name="Fergusson C.H."/>
            <person name="Romanowski S.B."/>
            <person name="Hernandez A."/>
            <person name="Krull N."/>
            <person name="Liu D.Y."/>
            <person name="Cavanagh H."/>
            <person name="Bos A."/>
            <person name="Gray C.A."/>
            <person name="Murphy B.T."/>
            <person name="Linington R.G."/>
            <person name="Eustaquio A.S."/>
        </authorList>
    </citation>
    <scope>NUCLEOTIDE SEQUENCE [LARGE SCALE GENOMIC DNA]</scope>
    <source>
        <strain evidence="1 2">RL21-008-BIB-B</strain>
    </source>
</reference>
<comment type="caution">
    <text evidence="1">The sequence shown here is derived from an EMBL/GenBank/DDBJ whole genome shotgun (WGS) entry which is preliminary data.</text>
</comment>
<name>A0ABW8Z6I6_9BURK</name>
<dbReference type="RefSeq" id="WP_408166604.1">
    <property type="nucleotide sequence ID" value="NZ_JAQQFR010000003.1"/>
</dbReference>
<organism evidence="1 2">
    <name type="scientific">Herbaspirillum rhizosphaerae</name>
    <dbReference type="NCBI Taxonomy" id="346179"/>
    <lineage>
        <taxon>Bacteria</taxon>
        <taxon>Pseudomonadati</taxon>
        <taxon>Pseudomonadota</taxon>
        <taxon>Betaproteobacteria</taxon>
        <taxon>Burkholderiales</taxon>
        <taxon>Oxalobacteraceae</taxon>
        <taxon>Herbaspirillum</taxon>
    </lineage>
</organism>
<protein>
    <submittedName>
        <fullName evidence="1">Uncharacterized protein</fullName>
    </submittedName>
</protein>
<dbReference type="EMBL" id="JAQQFR010000003">
    <property type="protein sequence ID" value="MFL9877996.1"/>
    <property type="molecule type" value="Genomic_DNA"/>
</dbReference>
<proteinExistence type="predicted"/>
<gene>
    <name evidence="1" type="ORF">PQR63_06390</name>
</gene>